<dbReference type="AlphaFoldDB" id="A0A843VQF0"/>
<proteinExistence type="predicted"/>
<comment type="caution">
    <text evidence="2">The sequence shown here is derived from an EMBL/GenBank/DDBJ whole genome shotgun (WGS) entry which is preliminary data.</text>
</comment>
<accession>A0A843VQF0</accession>
<organism evidence="2 3">
    <name type="scientific">Colocasia esculenta</name>
    <name type="common">Wild taro</name>
    <name type="synonym">Arum esculentum</name>
    <dbReference type="NCBI Taxonomy" id="4460"/>
    <lineage>
        <taxon>Eukaryota</taxon>
        <taxon>Viridiplantae</taxon>
        <taxon>Streptophyta</taxon>
        <taxon>Embryophyta</taxon>
        <taxon>Tracheophyta</taxon>
        <taxon>Spermatophyta</taxon>
        <taxon>Magnoliopsida</taxon>
        <taxon>Liliopsida</taxon>
        <taxon>Araceae</taxon>
        <taxon>Aroideae</taxon>
        <taxon>Colocasieae</taxon>
        <taxon>Colocasia</taxon>
    </lineage>
</organism>
<evidence type="ECO:0000313" key="3">
    <source>
        <dbReference type="Proteomes" id="UP000652761"/>
    </source>
</evidence>
<reference evidence="2" key="1">
    <citation type="submission" date="2017-07" db="EMBL/GenBank/DDBJ databases">
        <title>Taro Niue Genome Assembly and Annotation.</title>
        <authorList>
            <person name="Atibalentja N."/>
            <person name="Keating K."/>
            <person name="Fields C.J."/>
        </authorList>
    </citation>
    <scope>NUCLEOTIDE SEQUENCE</scope>
    <source>
        <strain evidence="2">Niue_2</strain>
        <tissue evidence="2">Leaf</tissue>
    </source>
</reference>
<keyword evidence="3" id="KW-1185">Reference proteome</keyword>
<dbReference type="Proteomes" id="UP000652761">
    <property type="component" value="Unassembled WGS sequence"/>
</dbReference>
<name>A0A843VQF0_COLES</name>
<sequence>MCLSRDLQSWGAPLFDSTTRILLQNFLELHTRDERTNQGQLPTRPGWLGQMRRRAQVGLSGSRDRKKSGQPCRPHWTESLN</sequence>
<dbReference type="EMBL" id="NMUH01002253">
    <property type="protein sequence ID" value="MQL98878.1"/>
    <property type="molecule type" value="Genomic_DNA"/>
</dbReference>
<evidence type="ECO:0000313" key="2">
    <source>
        <dbReference type="EMBL" id="MQL98878.1"/>
    </source>
</evidence>
<protein>
    <submittedName>
        <fullName evidence="2">Uncharacterized protein</fullName>
    </submittedName>
</protein>
<evidence type="ECO:0000256" key="1">
    <source>
        <dbReference type="SAM" id="MobiDB-lite"/>
    </source>
</evidence>
<feature type="region of interest" description="Disordered" evidence="1">
    <location>
        <begin position="55"/>
        <end position="81"/>
    </location>
</feature>
<feature type="non-terminal residue" evidence="2">
    <location>
        <position position="81"/>
    </location>
</feature>
<gene>
    <name evidence="2" type="ORF">Taro_031594</name>
</gene>